<dbReference type="PANTHER" id="PTHR35184:SF1">
    <property type="entry name" value="INTEGRAL MEMBRANE PROTEIN"/>
    <property type="match status" value="1"/>
</dbReference>
<name>A0ABP0ZTD5_9ASCO</name>
<gene>
    <name evidence="3" type="ORF">LODBEIA_P56190</name>
</gene>
<feature type="transmembrane region" description="Helical" evidence="2">
    <location>
        <begin position="221"/>
        <end position="246"/>
    </location>
</feature>
<feature type="compositionally biased region" description="Basic and acidic residues" evidence="1">
    <location>
        <begin position="427"/>
        <end position="440"/>
    </location>
</feature>
<keyword evidence="2" id="KW-0472">Membrane</keyword>
<feature type="region of interest" description="Disordered" evidence="1">
    <location>
        <begin position="427"/>
        <end position="508"/>
    </location>
</feature>
<proteinExistence type="predicted"/>
<dbReference type="GeneID" id="92210815"/>
<feature type="transmembrane region" description="Helical" evidence="2">
    <location>
        <begin position="324"/>
        <end position="344"/>
    </location>
</feature>
<feature type="transmembrane region" description="Helical" evidence="2">
    <location>
        <begin position="147"/>
        <end position="167"/>
    </location>
</feature>
<keyword evidence="2" id="KW-0812">Transmembrane</keyword>
<dbReference type="EMBL" id="OZ022411">
    <property type="protein sequence ID" value="CAK9441751.1"/>
    <property type="molecule type" value="Genomic_DNA"/>
</dbReference>
<feature type="transmembrane region" description="Helical" evidence="2">
    <location>
        <begin position="179"/>
        <end position="209"/>
    </location>
</feature>
<dbReference type="Pfam" id="PF11309">
    <property type="entry name" value="DUF3112"/>
    <property type="match status" value="1"/>
</dbReference>
<evidence type="ECO:0000256" key="1">
    <source>
        <dbReference type="SAM" id="MobiDB-lite"/>
    </source>
</evidence>
<evidence type="ECO:0000313" key="4">
    <source>
        <dbReference type="Proteomes" id="UP001497383"/>
    </source>
</evidence>
<feature type="compositionally biased region" description="Low complexity" evidence="1">
    <location>
        <begin position="443"/>
        <end position="453"/>
    </location>
</feature>
<feature type="transmembrane region" description="Helical" evidence="2">
    <location>
        <begin position="77"/>
        <end position="100"/>
    </location>
</feature>
<accession>A0ABP0ZTD5</accession>
<feature type="compositionally biased region" description="Basic and acidic residues" evidence="1">
    <location>
        <begin position="479"/>
        <end position="490"/>
    </location>
</feature>
<evidence type="ECO:0000313" key="3">
    <source>
        <dbReference type="EMBL" id="CAK9441751.1"/>
    </source>
</evidence>
<sequence length="508" mass="57354">MVSSRAELTNPHEYSAIYAVMKFLQYQSNYPAPGTGSKVLSYRAKNMIGPKIPEIMISLTTSEQLNLFGDYPFKRDIAPSALFATLFSVILIAHVTIFSINCSRGHYFWPHLGFIFYTICRILGFALRIQWSYDLTNTSVGIAAEVFLIVPTVLLASFNLILAQRIFTWRHPVGGSRKLFWYPMIALYVLVAGVVAMTIVAAGGVNIYLLGAVNYARFQKVIQTTSILIIVYSLTGVSLIGLAFFFKPTPKDINLYTYQPWWIESFSPSYFVRKGEPQEAAASFLKRNHNHRYAIRVIAATHHHYKMVKGLSNKRGDLTHNMSMFIIFVTTFIILLGAILRSVVCFQGRYMYDRSAVGSAAMMYVFWGALEVIVNLIYIFGRIDLRFYRPDRLPKDIKFINTAEQSLYPSEIESVDIDKSGRLRDDASQLSRDHTFKDGEEGSSSSTSSSSTSGDDLFFGGGPSDDESEGFDFMPVSRKGRDKDKEKLEKPSVPSSNHKLDVESEFRF</sequence>
<dbReference type="InterPro" id="IPR021460">
    <property type="entry name" value="DUF3112"/>
</dbReference>
<keyword evidence="2" id="KW-1133">Transmembrane helix</keyword>
<evidence type="ECO:0000256" key="2">
    <source>
        <dbReference type="SAM" id="Phobius"/>
    </source>
</evidence>
<reference evidence="3 4" key="1">
    <citation type="submission" date="2024-03" db="EMBL/GenBank/DDBJ databases">
        <authorList>
            <person name="Brejova B."/>
        </authorList>
    </citation>
    <scope>NUCLEOTIDE SEQUENCE [LARGE SCALE GENOMIC DNA]</scope>
    <source>
        <strain evidence="3 4">CBS 14171</strain>
    </source>
</reference>
<dbReference type="Proteomes" id="UP001497383">
    <property type="component" value="Chromosome 7"/>
</dbReference>
<organism evidence="3 4">
    <name type="scientific">Lodderomyces beijingensis</name>
    <dbReference type="NCBI Taxonomy" id="1775926"/>
    <lineage>
        <taxon>Eukaryota</taxon>
        <taxon>Fungi</taxon>
        <taxon>Dikarya</taxon>
        <taxon>Ascomycota</taxon>
        <taxon>Saccharomycotina</taxon>
        <taxon>Pichiomycetes</taxon>
        <taxon>Debaryomycetaceae</taxon>
        <taxon>Candida/Lodderomyces clade</taxon>
        <taxon>Lodderomyces</taxon>
    </lineage>
</organism>
<dbReference type="PANTHER" id="PTHR35184">
    <property type="entry name" value="YALI0C10208P"/>
    <property type="match status" value="1"/>
</dbReference>
<feature type="transmembrane region" description="Helical" evidence="2">
    <location>
        <begin position="356"/>
        <end position="380"/>
    </location>
</feature>
<feature type="transmembrane region" description="Helical" evidence="2">
    <location>
        <begin position="107"/>
        <end position="127"/>
    </location>
</feature>
<keyword evidence="4" id="KW-1185">Reference proteome</keyword>
<protein>
    <submittedName>
        <fullName evidence="3">Uncharacterized protein</fullName>
    </submittedName>
</protein>
<feature type="compositionally biased region" description="Basic and acidic residues" evidence="1">
    <location>
        <begin position="498"/>
        <end position="508"/>
    </location>
</feature>
<dbReference type="RefSeq" id="XP_066832557.1">
    <property type="nucleotide sequence ID" value="XM_066975971.1"/>
</dbReference>